<organism evidence="1 2">
    <name type="scientific">Candidatus Protochlamydia naegleriophila</name>
    <dbReference type="NCBI Taxonomy" id="389348"/>
    <lineage>
        <taxon>Bacteria</taxon>
        <taxon>Pseudomonadati</taxon>
        <taxon>Chlamydiota</taxon>
        <taxon>Chlamydiia</taxon>
        <taxon>Parachlamydiales</taxon>
        <taxon>Parachlamydiaceae</taxon>
        <taxon>Candidatus Protochlamydia</taxon>
    </lineage>
</organism>
<name>A0A0U5JE40_9BACT</name>
<evidence type="ECO:0000313" key="1">
    <source>
        <dbReference type="EMBL" id="CUI17389.1"/>
    </source>
</evidence>
<accession>A0A0U5JE40</accession>
<dbReference type="SUPFAM" id="SSF47240">
    <property type="entry name" value="Ferritin-like"/>
    <property type="match status" value="1"/>
</dbReference>
<reference evidence="2" key="1">
    <citation type="submission" date="2015-09" db="EMBL/GenBank/DDBJ databases">
        <authorList>
            <person name="Bertelli C."/>
        </authorList>
    </citation>
    <scope>NUCLEOTIDE SEQUENCE [LARGE SCALE GENOMIC DNA]</scope>
    <source>
        <strain evidence="2">KNic</strain>
    </source>
</reference>
<dbReference type="STRING" id="389348.PNK_1782"/>
<dbReference type="InParanoid" id="A0A0U5JE40"/>
<dbReference type="KEGG" id="pnl:PNK_1782"/>
<dbReference type="InterPro" id="IPR009078">
    <property type="entry name" value="Ferritin-like_SF"/>
</dbReference>
<protein>
    <submittedName>
        <fullName evidence="1">Uncharacterized protein</fullName>
    </submittedName>
</protein>
<dbReference type="Proteomes" id="UP000069902">
    <property type="component" value="Chromosome cPNK"/>
</dbReference>
<proteinExistence type="predicted"/>
<sequence>MNYSATCIELKPILERILHSEQLHAKWLNTLSYLENCGARKIAACEHPTLVKEEMLKHAAEEFRHAHYLKRQLVRVTSRKLEDYSLANVLGGMATLHYLKRLDMQACRYLIKTGLSKIQVREAAYLLVTYAIECRADTLYPLYDECLRKIGSKVAVRSILLEEKEHLNEMREGLKRVSAGIVHAERVCAMEEALYHKWLHSLEQSII</sequence>
<keyword evidence="2" id="KW-1185">Reference proteome</keyword>
<dbReference type="RefSeq" id="WP_059061559.1">
    <property type="nucleotide sequence ID" value="NZ_LN879502.1"/>
</dbReference>
<dbReference type="PATRIC" id="fig|389348.3.peg.2001"/>
<dbReference type="EMBL" id="LN879502">
    <property type="protein sequence ID" value="CUI17389.1"/>
    <property type="molecule type" value="Genomic_DNA"/>
</dbReference>
<evidence type="ECO:0000313" key="2">
    <source>
        <dbReference type="Proteomes" id="UP000069902"/>
    </source>
</evidence>
<dbReference type="AlphaFoldDB" id="A0A0U5JE40"/>
<gene>
    <name evidence="1" type="ORF">PNK_1782</name>
</gene>